<name>A0A2P2QBM6_RHIMU</name>
<accession>A0A2P2QBM6</accession>
<dbReference type="EMBL" id="GGEC01083912">
    <property type="protein sequence ID" value="MBX64396.1"/>
    <property type="molecule type" value="Transcribed_RNA"/>
</dbReference>
<evidence type="ECO:0000313" key="1">
    <source>
        <dbReference type="EMBL" id="MBX64396.1"/>
    </source>
</evidence>
<protein>
    <submittedName>
        <fullName evidence="1">Uncharacterized protein</fullName>
    </submittedName>
</protein>
<reference evidence="1" key="1">
    <citation type="submission" date="2018-02" db="EMBL/GenBank/DDBJ databases">
        <title>Rhizophora mucronata_Transcriptome.</title>
        <authorList>
            <person name="Meera S.P."/>
            <person name="Sreeshan A."/>
            <person name="Augustine A."/>
        </authorList>
    </citation>
    <scope>NUCLEOTIDE SEQUENCE</scope>
    <source>
        <tissue evidence="1">Leaf</tissue>
    </source>
</reference>
<organism evidence="1">
    <name type="scientific">Rhizophora mucronata</name>
    <name type="common">Asiatic mangrove</name>
    <dbReference type="NCBI Taxonomy" id="61149"/>
    <lineage>
        <taxon>Eukaryota</taxon>
        <taxon>Viridiplantae</taxon>
        <taxon>Streptophyta</taxon>
        <taxon>Embryophyta</taxon>
        <taxon>Tracheophyta</taxon>
        <taxon>Spermatophyta</taxon>
        <taxon>Magnoliopsida</taxon>
        <taxon>eudicotyledons</taxon>
        <taxon>Gunneridae</taxon>
        <taxon>Pentapetalae</taxon>
        <taxon>rosids</taxon>
        <taxon>fabids</taxon>
        <taxon>Malpighiales</taxon>
        <taxon>Rhizophoraceae</taxon>
        <taxon>Rhizophora</taxon>
    </lineage>
</organism>
<sequence>MVNFSFFWLIGCDWDSNSRPFSIRNNSNFRKRINHFVKSGTNNSLM</sequence>
<proteinExistence type="predicted"/>
<dbReference type="AlphaFoldDB" id="A0A2P2QBM6"/>